<dbReference type="InterPro" id="IPR004604">
    <property type="entry name" value="DNA_recomb/repair_RecN"/>
</dbReference>
<evidence type="ECO:0000256" key="6">
    <source>
        <dbReference type="ARBA" id="ARBA00022840"/>
    </source>
</evidence>
<dbReference type="InterPro" id="IPR027417">
    <property type="entry name" value="P-loop_NTPase"/>
</dbReference>
<dbReference type="Gene3D" id="3.40.50.300">
    <property type="entry name" value="P-loop containing nucleotide triphosphate hydrolases"/>
    <property type="match status" value="2"/>
</dbReference>
<evidence type="ECO:0000256" key="10">
    <source>
        <dbReference type="SAM" id="Coils"/>
    </source>
</evidence>
<dbReference type="Pfam" id="PF02463">
    <property type="entry name" value="SMC_N"/>
    <property type="match status" value="1"/>
</dbReference>
<evidence type="ECO:0000256" key="7">
    <source>
        <dbReference type="ARBA" id="ARBA00023204"/>
    </source>
</evidence>
<feature type="domain" description="RecF/RecN/SMC N-terminal" evidence="11">
    <location>
        <begin position="2"/>
        <end position="503"/>
    </location>
</feature>
<accession>A0ABY7JJM9</accession>
<evidence type="ECO:0000313" key="12">
    <source>
        <dbReference type="EMBL" id="WAV97001.1"/>
    </source>
</evidence>
<evidence type="ECO:0000256" key="5">
    <source>
        <dbReference type="ARBA" id="ARBA00022763"/>
    </source>
</evidence>
<dbReference type="EMBL" id="CP098248">
    <property type="protein sequence ID" value="WAV97001.1"/>
    <property type="molecule type" value="Genomic_DNA"/>
</dbReference>
<reference evidence="12" key="1">
    <citation type="journal article" date="2022" name="Front. Microbiol.">
        <title>New perspectives on an old grouping: The genomic and phenotypic variability of Oxalobacter formigenes and the implications for calcium oxalate stone prevention.</title>
        <authorList>
            <person name="Chmiel J.A."/>
            <person name="Carr C."/>
            <person name="Stuivenberg G.A."/>
            <person name="Venema R."/>
            <person name="Chanyi R.M."/>
            <person name="Al K.F."/>
            <person name="Giguere D."/>
            <person name="Say H."/>
            <person name="Akouris P.P."/>
            <person name="Dominguez Romero S.A."/>
            <person name="Kwong A."/>
            <person name="Tai V."/>
            <person name="Koval S.F."/>
            <person name="Razvi H."/>
            <person name="Bjazevic J."/>
            <person name="Burton J.P."/>
        </authorList>
    </citation>
    <scope>NUCLEOTIDE SEQUENCE</scope>
    <source>
        <strain evidence="12">HOxNP-1</strain>
    </source>
</reference>
<keyword evidence="7 9" id="KW-0234">DNA repair</keyword>
<evidence type="ECO:0000256" key="3">
    <source>
        <dbReference type="ARBA" id="ARBA00021315"/>
    </source>
</evidence>
<dbReference type="PANTHER" id="PTHR11059:SF0">
    <property type="entry name" value="DNA REPAIR PROTEIN RECN"/>
    <property type="match status" value="1"/>
</dbReference>
<dbReference type="PIRSF" id="PIRSF003128">
    <property type="entry name" value="RecN"/>
    <property type="match status" value="1"/>
</dbReference>
<dbReference type="CDD" id="cd03241">
    <property type="entry name" value="ABC_RecN"/>
    <property type="match status" value="2"/>
</dbReference>
<evidence type="ECO:0000256" key="8">
    <source>
        <dbReference type="ARBA" id="ARBA00033408"/>
    </source>
</evidence>
<sequence>MLRTLSVHDFVIVDSLELDFLSGFSVLTGETGAGKSILVDALQLALGERGDAGVIREGASRADISAEFVAGREAIKWLEDSEIGCEDGVVLLRRIIDRSGRSKGFVNGVSVTAAQMRELASSLVDIHGQHAHQSLLRQDEQRRLLDRHAGLEQDVDELALRYRAWQSLLEKIQAAESDSARLQAERERLEWRANEFEKLSPKPGEWEQVNSEYDRLSHAASLIEGAGETLSELSESDSPVLSRLNVLKQKLSRLSEIDDRLAPVAELLESARIQLQEVTYSLRDYLLHTDLDPGLLQTVEKRLEALHSAGRQFRVQPESLPDEWEKTKKQLQQYVDSSDLAELKRQENLVREQYFALAKRVSLRRRQVAGELSEAVTAVMADLHMSGGRFAVEVVSSTPHAHGTDQVGFFVAGHAGTSLRPLSKVASGGELARLSLAISVIASRATAIPTLVFDEVDTGIGGAVAEVVGKLLKRLGKEHQVLCVTHLPQVASQASQHFQVSKVAVDHIPHPVSRIVPLDEEKRVVEIARMLGGVEMTDATLNHAREMLRDNGLANRNV</sequence>
<dbReference type="NCBIfam" id="NF008121">
    <property type="entry name" value="PRK10869.1"/>
    <property type="match status" value="1"/>
</dbReference>
<keyword evidence="13" id="KW-1185">Reference proteome</keyword>
<comment type="function">
    <text evidence="1 9">May be involved in recombinational repair of damaged DNA.</text>
</comment>
<dbReference type="PANTHER" id="PTHR11059">
    <property type="entry name" value="DNA REPAIR PROTEIN RECN"/>
    <property type="match status" value="1"/>
</dbReference>
<keyword evidence="5 9" id="KW-0227">DNA damage</keyword>
<evidence type="ECO:0000259" key="11">
    <source>
        <dbReference type="Pfam" id="PF02463"/>
    </source>
</evidence>
<evidence type="ECO:0000313" key="13">
    <source>
        <dbReference type="Proteomes" id="UP001164794"/>
    </source>
</evidence>
<name>A0ABY7JJM9_9BURK</name>
<organism evidence="12 13">
    <name type="scientific">Oxalobacter aliiformigenes</name>
    <dbReference type="NCBI Taxonomy" id="2946593"/>
    <lineage>
        <taxon>Bacteria</taxon>
        <taxon>Pseudomonadati</taxon>
        <taxon>Pseudomonadota</taxon>
        <taxon>Betaproteobacteria</taxon>
        <taxon>Burkholderiales</taxon>
        <taxon>Oxalobacteraceae</taxon>
        <taxon>Oxalobacter</taxon>
    </lineage>
</organism>
<keyword evidence="10" id="KW-0175">Coiled coil</keyword>
<keyword evidence="6" id="KW-0067">ATP-binding</keyword>
<keyword evidence="4" id="KW-0547">Nucleotide-binding</keyword>
<proteinExistence type="inferred from homology"/>
<evidence type="ECO:0000256" key="2">
    <source>
        <dbReference type="ARBA" id="ARBA00009441"/>
    </source>
</evidence>
<evidence type="ECO:0000256" key="1">
    <source>
        <dbReference type="ARBA" id="ARBA00003618"/>
    </source>
</evidence>
<dbReference type="InterPro" id="IPR003395">
    <property type="entry name" value="RecF/RecN/SMC_N"/>
</dbReference>
<comment type="similarity">
    <text evidence="2 9">Belongs to the RecN family.</text>
</comment>
<evidence type="ECO:0000256" key="9">
    <source>
        <dbReference type="PIRNR" id="PIRNR003128"/>
    </source>
</evidence>
<dbReference type="Proteomes" id="UP001164794">
    <property type="component" value="Chromosome"/>
</dbReference>
<protein>
    <recommendedName>
        <fullName evidence="3 9">DNA repair protein RecN</fullName>
    </recommendedName>
    <alternativeName>
        <fullName evidence="8 9">Recombination protein N</fullName>
    </alternativeName>
</protein>
<dbReference type="RefSeq" id="WP_269264479.1">
    <property type="nucleotide sequence ID" value="NZ_CP098248.1"/>
</dbReference>
<dbReference type="SUPFAM" id="SSF52540">
    <property type="entry name" value="P-loop containing nucleoside triphosphate hydrolases"/>
    <property type="match status" value="2"/>
</dbReference>
<evidence type="ECO:0000256" key="4">
    <source>
        <dbReference type="ARBA" id="ARBA00022741"/>
    </source>
</evidence>
<feature type="coiled-coil region" evidence="10">
    <location>
        <begin position="165"/>
        <end position="199"/>
    </location>
</feature>
<dbReference type="NCBIfam" id="TIGR00634">
    <property type="entry name" value="recN"/>
    <property type="match status" value="1"/>
</dbReference>
<gene>
    <name evidence="12" type="primary">recN</name>
    <name evidence="12" type="ORF">NB645_09435</name>
</gene>